<dbReference type="PROSITE" id="PS50196">
    <property type="entry name" value="RANBD1"/>
    <property type="match status" value="1"/>
</dbReference>
<dbReference type="SUPFAM" id="SSF50729">
    <property type="entry name" value="PH domain-like"/>
    <property type="match status" value="1"/>
</dbReference>
<accession>A0A0R3X2H6</accession>
<dbReference type="InterPro" id="IPR045255">
    <property type="entry name" value="RanBP1-like"/>
</dbReference>
<dbReference type="PANTHER" id="PTHR23138">
    <property type="entry name" value="RAN BINDING PROTEIN"/>
    <property type="match status" value="1"/>
</dbReference>
<feature type="domain" description="RanBD1" evidence="9">
    <location>
        <begin position="16"/>
        <end position="164"/>
    </location>
</feature>
<dbReference type="InterPro" id="IPR000156">
    <property type="entry name" value="Ran_bind_dom"/>
</dbReference>
<dbReference type="SMART" id="SM00160">
    <property type="entry name" value="RanBD"/>
    <property type="match status" value="1"/>
</dbReference>
<sequence length="227" mass="25559">MSHSGDESGEENSSAYFEPIVSRPLIDVKTLEEDEACLFRARAKLFRFDAKSNEPEWKERGTGELKILRNFTTPHCRIIMRRDKTLKACTFFIRDSYICANHYILSCMELQPVTGSNRGFIWKAPNDFADKEIKAEILGVRFANAEIALEFKKVFNNCKQSLYGLSDQPAKCSDSAVVEPVRATDKKTYSTAPGCESKAAADQLTDRLSKIQLQSTMENQSVDVAAH</sequence>
<evidence type="ECO:0000256" key="1">
    <source>
        <dbReference type="ARBA" id="ARBA00022468"/>
    </source>
</evidence>
<dbReference type="EMBL" id="UYWX01020375">
    <property type="protein sequence ID" value="VDM31857.1"/>
    <property type="molecule type" value="Genomic_DNA"/>
</dbReference>
<dbReference type="InterPro" id="IPR045256">
    <property type="entry name" value="RanBP1_RanBD"/>
</dbReference>
<evidence type="ECO:0000256" key="6">
    <source>
        <dbReference type="ARBA" id="ARBA00066150"/>
    </source>
</evidence>
<dbReference type="OrthoDB" id="2357150at2759"/>
<evidence type="ECO:0000313" key="10">
    <source>
        <dbReference type="EMBL" id="VDM31857.1"/>
    </source>
</evidence>
<evidence type="ECO:0000256" key="3">
    <source>
        <dbReference type="ARBA" id="ARBA00022990"/>
    </source>
</evidence>
<dbReference type="Pfam" id="PF00638">
    <property type="entry name" value="Ran_BP1"/>
    <property type="match status" value="1"/>
</dbReference>
<keyword evidence="3" id="KW-0007">Acetylation</keyword>
<dbReference type="STRING" id="6205.A0A0R3X2H6"/>
<reference evidence="10 11" key="2">
    <citation type="submission" date="2018-11" db="EMBL/GenBank/DDBJ databases">
        <authorList>
            <consortium name="Pathogen Informatics"/>
        </authorList>
    </citation>
    <scope>NUCLEOTIDE SEQUENCE [LARGE SCALE GENOMIC DNA]</scope>
</reference>
<dbReference type="GO" id="GO:0005737">
    <property type="term" value="C:cytoplasm"/>
    <property type="evidence" value="ECO:0007669"/>
    <property type="project" value="TreeGrafter"/>
</dbReference>
<evidence type="ECO:0000256" key="4">
    <source>
        <dbReference type="ARBA" id="ARBA00056716"/>
    </source>
</evidence>
<gene>
    <name evidence="10" type="ORF">TTAC_LOCUS7475</name>
</gene>
<evidence type="ECO:0000256" key="8">
    <source>
        <dbReference type="ARBA" id="ARBA00081162"/>
    </source>
</evidence>
<dbReference type="GO" id="GO:0005643">
    <property type="term" value="C:nuclear pore"/>
    <property type="evidence" value="ECO:0007669"/>
    <property type="project" value="TreeGrafter"/>
</dbReference>
<reference evidence="12" key="1">
    <citation type="submission" date="2017-02" db="UniProtKB">
        <authorList>
            <consortium name="WormBaseParasite"/>
        </authorList>
    </citation>
    <scope>IDENTIFICATION</scope>
</reference>
<comment type="similarity">
    <text evidence="5">Belongs to the RANBP1 family.</text>
</comment>
<dbReference type="Gene3D" id="2.30.29.30">
    <property type="entry name" value="Pleckstrin-homology domain (PH domain)/Phosphotyrosine-binding domain (PTB)"/>
    <property type="match status" value="1"/>
</dbReference>
<organism evidence="12">
    <name type="scientific">Hydatigena taeniaeformis</name>
    <name type="common">Feline tapeworm</name>
    <name type="synonym">Taenia taeniaeformis</name>
    <dbReference type="NCBI Taxonomy" id="6205"/>
    <lineage>
        <taxon>Eukaryota</taxon>
        <taxon>Metazoa</taxon>
        <taxon>Spiralia</taxon>
        <taxon>Lophotrochozoa</taxon>
        <taxon>Platyhelminthes</taxon>
        <taxon>Cestoda</taxon>
        <taxon>Eucestoda</taxon>
        <taxon>Cyclophyllidea</taxon>
        <taxon>Taeniidae</taxon>
        <taxon>Hydatigera</taxon>
    </lineage>
</organism>
<dbReference type="AlphaFoldDB" id="A0A0R3X2H6"/>
<evidence type="ECO:0000313" key="11">
    <source>
        <dbReference type="Proteomes" id="UP000274429"/>
    </source>
</evidence>
<keyword evidence="11" id="KW-1185">Reference proteome</keyword>
<comment type="subunit">
    <text evidence="6">Interacts with RAN (via C-terminus of GTP-bound form) but not with GDP-bound RAN. Identified in a complex composed of RAN, RANGAP1 and RANBP1. Identified in a complex that contains TNPO1, RAN and RANBP1. Identified in a complex that contains CSE1L, KPNA2, RAN and RANBP1. Identified in a complex with nucleotide-free RAN and RCC1.</text>
</comment>
<dbReference type="CDD" id="cd13179">
    <property type="entry name" value="RanBD_RanBP1"/>
    <property type="match status" value="1"/>
</dbReference>
<protein>
    <recommendedName>
        <fullName evidence="7">Ran-specific GTPase-activating protein</fullName>
    </recommendedName>
    <alternativeName>
        <fullName evidence="8">Ran-binding protein 1</fullName>
    </alternativeName>
</protein>
<dbReference type="InterPro" id="IPR011993">
    <property type="entry name" value="PH-like_dom_sf"/>
</dbReference>
<name>A0A0R3X2H6_HYDTA</name>
<dbReference type="GO" id="GO:0006913">
    <property type="term" value="P:nucleocytoplasmic transport"/>
    <property type="evidence" value="ECO:0007669"/>
    <property type="project" value="InterPro"/>
</dbReference>
<evidence type="ECO:0000256" key="5">
    <source>
        <dbReference type="ARBA" id="ARBA00061276"/>
    </source>
</evidence>
<proteinExistence type="inferred from homology"/>
<evidence type="ECO:0000313" key="12">
    <source>
        <dbReference type="WBParaSite" id="TTAC_0000749001-mRNA-1"/>
    </source>
</evidence>
<dbReference type="WBParaSite" id="TTAC_0000749001-mRNA-1">
    <property type="protein sequence ID" value="TTAC_0000749001-mRNA-1"/>
    <property type="gene ID" value="TTAC_0000749001"/>
</dbReference>
<evidence type="ECO:0000256" key="2">
    <source>
        <dbReference type="ARBA" id="ARBA00022553"/>
    </source>
</evidence>
<dbReference type="PANTHER" id="PTHR23138:SF94">
    <property type="entry name" value="RAN BINDING PROTEIN 1"/>
    <property type="match status" value="1"/>
</dbReference>
<evidence type="ECO:0000259" key="9">
    <source>
        <dbReference type="PROSITE" id="PS50196"/>
    </source>
</evidence>
<dbReference type="FunFam" id="2.30.29.30:FF:000824">
    <property type="entry name" value="Ran-specific GTPase-activating protein"/>
    <property type="match status" value="1"/>
</dbReference>
<keyword evidence="1" id="KW-0343">GTPase activation</keyword>
<keyword evidence="2" id="KW-0597">Phosphoprotein</keyword>
<evidence type="ECO:0000256" key="7">
    <source>
        <dbReference type="ARBA" id="ARBA00067380"/>
    </source>
</evidence>
<dbReference type="GO" id="GO:0005096">
    <property type="term" value="F:GTPase activator activity"/>
    <property type="evidence" value="ECO:0007669"/>
    <property type="project" value="UniProtKB-KW"/>
</dbReference>
<comment type="function">
    <text evidence="4">Plays a role in RAN-dependent nucleocytoplasmic transport. Alleviates the TNPO1-dependent inhibition of RAN GTPase activity and mediates the dissociation of RAN from proteins involved in transport into the nucleus. Induces a conformation change in the complex formed by XPO1 and RAN that triggers the release of the nuclear export signal of cargo proteins. Promotes the disassembly of the complex formed by RAN and importin beta. Promotes dissociation of RAN from a complex with KPNA2 and CSE1L. Required for normal mitotic spindle assembly and normal progress through mitosis via its effect on RAN. Does not increase the RAN GTPase activity by itself, but increases GTP hydrolysis mediated by RANGAP1. Inhibits RCC1-dependent exchange of RAN-bound GDP by GTP.</text>
</comment>
<dbReference type="Proteomes" id="UP000274429">
    <property type="component" value="Unassembled WGS sequence"/>
</dbReference>